<dbReference type="InterPro" id="IPR002716">
    <property type="entry name" value="PIN_dom"/>
</dbReference>
<accession>A0ABU9D4I6</accession>
<feature type="domain" description="PIN" evidence="1">
    <location>
        <begin position="2"/>
        <end position="119"/>
    </location>
</feature>
<dbReference type="RefSeq" id="WP_341369541.1">
    <property type="nucleotide sequence ID" value="NZ_JBBPCO010000001.1"/>
</dbReference>
<evidence type="ECO:0000313" key="3">
    <source>
        <dbReference type="Proteomes" id="UP001446205"/>
    </source>
</evidence>
<dbReference type="CDD" id="cd09872">
    <property type="entry name" value="PIN_Sll0205-like"/>
    <property type="match status" value="1"/>
</dbReference>
<evidence type="ECO:0000313" key="2">
    <source>
        <dbReference type="EMBL" id="MEK8088479.1"/>
    </source>
</evidence>
<gene>
    <name evidence="2" type="ORF">WOB96_01750</name>
</gene>
<proteinExistence type="predicted"/>
<dbReference type="PANTHER" id="PTHR36173">
    <property type="entry name" value="RIBONUCLEASE VAPC16-RELATED"/>
    <property type="match status" value="1"/>
</dbReference>
<name>A0ABU9D4I6_9PROT</name>
<dbReference type="PANTHER" id="PTHR36173:SF1">
    <property type="entry name" value="RIBONUCLEASE VAPC22"/>
    <property type="match status" value="1"/>
</dbReference>
<dbReference type="InterPro" id="IPR052919">
    <property type="entry name" value="TA_system_RNase"/>
</dbReference>
<dbReference type="EMBL" id="JBBPCO010000001">
    <property type="protein sequence ID" value="MEK8088479.1"/>
    <property type="molecule type" value="Genomic_DNA"/>
</dbReference>
<dbReference type="InterPro" id="IPR041705">
    <property type="entry name" value="PIN_Sll0205"/>
</dbReference>
<dbReference type="Proteomes" id="UP001446205">
    <property type="component" value="Unassembled WGS sequence"/>
</dbReference>
<protein>
    <submittedName>
        <fullName evidence="2">Type II toxin-antitoxin system VapC family toxin</fullName>
    </submittedName>
</protein>
<dbReference type="Pfam" id="PF01850">
    <property type="entry name" value="PIN"/>
    <property type="match status" value="1"/>
</dbReference>
<evidence type="ECO:0000259" key="1">
    <source>
        <dbReference type="Pfam" id="PF01850"/>
    </source>
</evidence>
<reference evidence="2 3" key="1">
    <citation type="submission" date="2024-04" db="EMBL/GenBank/DDBJ databases">
        <authorList>
            <person name="Abashina T."/>
            <person name="Shaikin A."/>
        </authorList>
    </citation>
    <scope>NUCLEOTIDE SEQUENCE [LARGE SCALE GENOMIC DNA]</scope>
    <source>
        <strain evidence="2 3">AAFK</strain>
    </source>
</reference>
<dbReference type="SUPFAM" id="SSF88723">
    <property type="entry name" value="PIN domain-like"/>
    <property type="match status" value="1"/>
</dbReference>
<comment type="caution">
    <text evidence="2">The sequence shown here is derived from an EMBL/GenBank/DDBJ whole genome shotgun (WGS) entry which is preliminary data.</text>
</comment>
<keyword evidence="3" id="KW-1185">Reference proteome</keyword>
<dbReference type="Gene3D" id="3.40.50.1010">
    <property type="entry name" value="5'-nuclease"/>
    <property type="match status" value="1"/>
</dbReference>
<dbReference type="InterPro" id="IPR029060">
    <property type="entry name" value="PIN-like_dom_sf"/>
</dbReference>
<organism evidence="2 3">
    <name type="scientific">Thermithiobacillus plumbiphilus</name>
    <dbReference type="NCBI Taxonomy" id="1729899"/>
    <lineage>
        <taxon>Bacteria</taxon>
        <taxon>Pseudomonadati</taxon>
        <taxon>Pseudomonadota</taxon>
        <taxon>Acidithiobacillia</taxon>
        <taxon>Acidithiobacillales</taxon>
        <taxon>Thermithiobacillaceae</taxon>
        <taxon>Thermithiobacillus</taxon>
    </lineage>
</organism>
<sequence>MIVLDTHIWHWWINQIPDKLTPGTLALIEEADELGVSAISCFEMAWLARHGRIDLGMPFEDWLRQVEEADVVLFLPVTPWISARAVALPVHHKDPQDRLIIASALHYEARLLSFDAQFPLYQELDNYLITKNL</sequence>